<keyword evidence="3" id="KW-1185">Reference proteome</keyword>
<proteinExistence type="predicted"/>
<dbReference type="Pfam" id="PF14516">
    <property type="entry name" value="AAA_35"/>
    <property type="match status" value="1"/>
</dbReference>
<dbReference type="SUPFAM" id="SSF52540">
    <property type="entry name" value="P-loop containing nucleoside triphosphate hydrolases"/>
    <property type="match status" value="1"/>
</dbReference>
<dbReference type="InterPro" id="IPR027417">
    <property type="entry name" value="P-loop_NTPase"/>
</dbReference>
<comment type="caution">
    <text evidence="2">The sequence shown here is derived from an EMBL/GenBank/DDBJ whole genome shotgun (WGS) entry which is preliminary data.</text>
</comment>
<gene>
    <name evidence="2" type="ORF">POCULU_LOCUS6225</name>
</gene>
<dbReference type="PANTHER" id="PTHR34301">
    <property type="entry name" value="DNA-BINDING PROTEIN-RELATED"/>
    <property type="match status" value="1"/>
</dbReference>
<dbReference type="SMART" id="SM00454">
    <property type="entry name" value="SAM"/>
    <property type="match status" value="1"/>
</dbReference>
<feature type="domain" description="SAM" evidence="1">
    <location>
        <begin position="97"/>
        <end position="167"/>
    </location>
</feature>
<dbReference type="PANTHER" id="PTHR34301:SF8">
    <property type="entry name" value="ATPASE DOMAIN-CONTAINING PROTEIN"/>
    <property type="match status" value="1"/>
</dbReference>
<sequence length="746" mass="85959">MPPKRTRHSLWYTAPFGDVPQRIRVEKLPDSIHNIQNEIVGREKLSCAAGTIILKVKAPEDNQYKLLNDALFHEHEGNFVKLKDFFKISKIPSVEEVSKWSPKNVITFLETKKDELFLRDRDIKVFEDNWVAGRAFLKLSQEELERCGMTMGPAKTIVDLIKEIKGEREVTFAPKKRKWTVNSAITREERSIVYYADPTERNGPLLELIHRGEFVALYGPRASGKSTRVLAIQDQLRNEGFVCIYTSFEHVEVKGDIDTFWRTLGMALLRNAHGNGISVSEIDSAQDFLKAFQRDQWEHNVVLLFDEFDELYRASEDVKSSCLKTLRGIRNDKSSFAIFSVVAVGPFSILYLNSKELTTSPFNVMTPFQNPNFTREQVQTLYEEFMKEERITIDSEIIEDIYMQTGGHAGLVCLCGRTIYRKLMKKLVEGTHLNYDTWQRFSAFSLGNEVTEYSTFIRMKNALLREDSKCAMKLFRSDFLANIDPVHVADDQRDLALFLTAEGVLVPGEEAGTFKISSPLVRWLILQKVIPKVFPSSPKVEVPYRSSPRTLDILEILKQAVCTFDRGNMILAYLRSFKRAYVNVNNVKNECVPKESVYEAELYRILSNWLIGFKITGQWHIVRYSNGRNQHKYSDIVIDSPGYPTVVLELLATAKRNELDEHFSRVLIYANELSAEEAWIVHFTCEDDVTENPYWPGDNELKKGLRVVHFWHDINFTKIGVVACWWDANGNTKRITDVEEFMVRSV</sequence>
<evidence type="ECO:0000259" key="1">
    <source>
        <dbReference type="SMART" id="SM00454"/>
    </source>
</evidence>
<dbReference type="InterPro" id="IPR013761">
    <property type="entry name" value="SAM/pointed_sf"/>
</dbReference>
<evidence type="ECO:0000313" key="3">
    <source>
        <dbReference type="Proteomes" id="UP000789572"/>
    </source>
</evidence>
<organism evidence="2 3">
    <name type="scientific">Paraglomus occultum</name>
    <dbReference type="NCBI Taxonomy" id="144539"/>
    <lineage>
        <taxon>Eukaryota</taxon>
        <taxon>Fungi</taxon>
        <taxon>Fungi incertae sedis</taxon>
        <taxon>Mucoromycota</taxon>
        <taxon>Glomeromycotina</taxon>
        <taxon>Glomeromycetes</taxon>
        <taxon>Paraglomerales</taxon>
        <taxon>Paraglomeraceae</taxon>
        <taxon>Paraglomus</taxon>
    </lineage>
</organism>
<dbReference type="Proteomes" id="UP000789572">
    <property type="component" value="Unassembled WGS sequence"/>
</dbReference>
<name>A0A9N9G1U4_9GLOM</name>
<dbReference type="OrthoDB" id="2369467at2759"/>
<dbReference type="AlphaFoldDB" id="A0A9N9G1U4"/>
<dbReference type="EMBL" id="CAJVPJ010001106">
    <property type="protein sequence ID" value="CAG8575717.1"/>
    <property type="molecule type" value="Genomic_DNA"/>
</dbReference>
<dbReference type="InterPro" id="IPR001660">
    <property type="entry name" value="SAM"/>
</dbReference>
<dbReference type="SUPFAM" id="SSF47769">
    <property type="entry name" value="SAM/Pointed domain"/>
    <property type="match status" value="1"/>
</dbReference>
<evidence type="ECO:0000313" key="2">
    <source>
        <dbReference type="EMBL" id="CAG8575717.1"/>
    </source>
</evidence>
<reference evidence="2" key="1">
    <citation type="submission" date="2021-06" db="EMBL/GenBank/DDBJ databases">
        <authorList>
            <person name="Kallberg Y."/>
            <person name="Tangrot J."/>
            <person name="Rosling A."/>
        </authorList>
    </citation>
    <scope>NUCLEOTIDE SEQUENCE</scope>
    <source>
        <strain evidence="2">IA702</strain>
    </source>
</reference>
<dbReference type="Gene3D" id="3.40.50.300">
    <property type="entry name" value="P-loop containing nucleotide triphosphate hydrolases"/>
    <property type="match status" value="1"/>
</dbReference>
<protein>
    <submittedName>
        <fullName evidence="2">7260_t:CDS:1</fullName>
    </submittedName>
</protein>
<dbReference type="Gene3D" id="1.10.150.50">
    <property type="entry name" value="Transcription Factor, Ets-1"/>
    <property type="match status" value="1"/>
</dbReference>
<accession>A0A9N9G1U4</accession>